<dbReference type="Proteomes" id="UP001157186">
    <property type="component" value="Unassembled WGS sequence"/>
</dbReference>
<comment type="caution">
    <text evidence="2">The sequence shown here is derived from an EMBL/GenBank/DDBJ whole genome shotgun (WGS) entry which is preliminary data.</text>
</comment>
<dbReference type="EMBL" id="BSST01000001">
    <property type="protein sequence ID" value="GLX76917.1"/>
    <property type="molecule type" value="Genomic_DNA"/>
</dbReference>
<protein>
    <recommendedName>
        <fullName evidence="4">DUF3301 domain-containing protein</fullName>
    </recommendedName>
</protein>
<feature type="transmembrane region" description="Helical" evidence="1">
    <location>
        <begin position="6"/>
        <end position="24"/>
    </location>
</feature>
<evidence type="ECO:0008006" key="4">
    <source>
        <dbReference type="Google" id="ProtNLM"/>
    </source>
</evidence>
<dbReference type="InterPro" id="IPR021732">
    <property type="entry name" value="DUF3301"/>
</dbReference>
<reference evidence="2 3" key="1">
    <citation type="submission" date="2023-03" db="EMBL/GenBank/DDBJ databases">
        <title>Draft genome sequence of Thalassotalea insulae KCTC 62186T.</title>
        <authorList>
            <person name="Sawabe T."/>
        </authorList>
    </citation>
    <scope>NUCLEOTIDE SEQUENCE [LARGE SCALE GENOMIC DNA]</scope>
    <source>
        <strain evidence="2 3">KCTC 62186</strain>
    </source>
</reference>
<sequence length="99" mass="12017">MENIYLLLLVCLIFWYFIFLRKVAEFARHHIRQYCQQEKLQYLAIARVSSRLRFNKRMGLHWLSIFEFEFSGDGESKYTGRAMLQNYKLADIDIPAYRI</sequence>
<name>A0ABQ6GLV7_9GAMM</name>
<keyword evidence="1" id="KW-0812">Transmembrane</keyword>
<evidence type="ECO:0000256" key="1">
    <source>
        <dbReference type="SAM" id="Phobius"/>
    </source>
</evidence>
<proteinExistence type="predicted"/>
<keyword evidence="1" id="KW-1133">Transmembrane helix</keyword>
<dbReference type="Pfam" id="PF11743">
    <property type="entry name" value="DUF3301"/>
    <property type="match status" value="1"/>
</dbReference>
<keyword evidence="3" id="KW-1185">Reference proteome</keyword>
<accession>A0ABQ6GLV7</accession>
<dbReference type="RefSeq" id="WP_284242710.1">
    <property type="nucleotide sequence ID" value="NZ_BSST01000001.1"/>
</dbReference>
<evidence type="ECO:0000313" key="2">
    <source>
        <dbReference type="EMBL" id="GLX76917.1"/>
    </source>
</evidence>
<organism evidence="2 3">
    <name type="scientific">Thalassotalea insulae</name>
    <dbReference type="NCBI Taxonomy" id="2056778"/>
    <lineage>
        <taxon>Bacteria</taxon>
        <taxon>Pseudomonadati</taxon>
        <taxon>Pseudomonadota</taxon>
        <taxon>Gammaproteobacteria</taxon>
        <taxon>Alteromonadales</taxon>
        <taxon>Colwelliaceae</taxon>
        <taxon>Thalassotalea</taxon>
    </lineage>
</organism>
<keyword evidence="1" id="KW-0472">Membrane</keyword>
<evidence type="ECO:0000313" key="3">
    <source>
        <dbReference type="Proteomes" id="UP001157186"/>
    </source>
</evidence>
<gene>
    <name evidence="2" type="ORF">tinsulaeT_02570</name>
</gene>